<dbReference type="PANTHER" id="PTHR12890:SF0">
    <property type="entry name" value="PROTEIN-L-HISTIDINE N-PROS-METHYLTRANSFERASE"/>
    <property type="match status" value="1"/>
</dbReference>
<dbReference type="InterPro" id="IPR007884">
    <property type="entry name" value="METL9"/>
</dbReference>
<keyword evidence="1" id="KW-0489">Methyltransferase</keyword>
<keyword evidence="1" id="KW-0808">Transferase</keyword>
<dbReference type="PANTHER" id="PTHR12890">
    <property type="entry name" value="DREV PROTEIN"/>
    <property type="match status" value="1"/>
</dbReference>
<name>A0A146MB76_LYGHE</name>
<dbReference type="SUPFAM" id="SSF53335">
    <property type="entry name" value="S-adenosyl-L-methionine-dependent methyltransferases"/>
    <property type="match status" value="1"/>
</dbReference>
<reference evidence="1" key="1">
    <citation type="journal article" date="2016" name="Gigascience">
        <title>De novo construction of an expanded transcriptome assembly for the western tarnished plant bug, Lygus hesperus.</title>
        <authorList>
            <person name="Tassone E.E."/>
            <person name="Geib S.M."/>
            <person name="Hall B."/>
            <person name="Fabrick J.A."/>
            <person name="Brent C.S."/>
            <person name="Hull J.J."/>
        </authorList>
    </citation>
    <scope>NUCLEOTIDE SEQUENCE</scope>
</reference>
<dbReference type="GO" id="GO:0106370">
    <property type="term" value="F:protein-L-histidine N-pros-methyltransferase activity"/>
    <property type="evidence" value="ECO:0007669"/>
    <property type="project" value="InterPro"/>
</dbReference>
<dbReference type="InterPro" id="IPR029063">
    <property type="entry name" value="SAM-dependent_MTases_sf"/>
</dbReference>
<dbReference type="EMBL" id="GDHC01001608">
    <property type="protein sequence ID" value="JAQ17021.1"/>
    <property type="molecule type" value="Transcribed_RNA"/>
</dbReference>
<dbReference type="AlphaFoldDB" id="A0A146MB76"/>
<dbReference type="Gene3D" id="3.40.50.150">
    <property type="entry name" value="Vaccinia Virus protein VP39"/>
    <property type="match status" value="1"/>
</dbReference>
<evidence type="ECO:0000313" key="1">
    <source>
        <dbReference type="EMBL" id="JAQ17021.1"/>
    </source>
</evidence>
<proteinExistence type="predicted"/>
<dbReference type="GO" id="GO:0032259">
    <property type="term" value="P:methylation"/>
    <property type="evidence" value="ECO:0007669"/>
    <property type="project" value="UniProtKB-KW"/>
</dbReference>
<gene>
    <name evidence="1" type="primary">METTL9</name>
    <name evidence="1" type="ORF">g.19181</name>
</gene>
<accession>A0A146MB76</accession>
<protein>
    <submittedName>
        <fullName evidence="1">Methyltransferase-like protein 9</fullName>
    </submittedName>
</protein>
<dbReference type="Pfam" id="PF05219">
    <property type="entry name" value="DREV"/>
    <property type="match status" value="1"/>
</dbReference>
<sequence>MSHTDVLTTLDCGKMFVLSSSQLAKLLRMSCTEDGDRSGWGDALDVGTGDGDNIARWFDLFSSISCTEVNRKMCEKLRKNRKITQVWETDSLATIPTTFDVITICNVLDRCDTPASLLRDAYTHLRDSRSRVVVTVPLPLSPSVEAGWGVWRQPKESL</sequence>
<organism evidence="1">
    <name type="scientific">Lygus hesperus</name>
    <name type="common">Western plant bug</name>
    <dbReference type="NCBI Taxonomy" id="30085"/>
    <lineage>
        <taxon>Eukaryota</taxon>
        <taxon>Metazoa</taxon>
        <taxon>Ecdysozoa</taxon>
        <taxon>Arthropoda</taxon>
        <taxon>Hexapoda</taxon>
        <taxon>Insecta</taxon>
        <taxon>Pterygota</taxon>
        <taxon>Neoptera</taxon>
        <taxon>Paraneoptera</taxon>
        <taxon>Hemiptera</taxon>
        <taxon>Heteroptera</taxon>
        <taxon>Panheteroptera</taxon>
        <taxon>Cimicomorpha</taxon>
        <taxon>Miridae</taxon>
        <taxon>Mirini</taxon>
        <taxon>Lygus</taxon>
    </lineage>
</organism>